<dbReference type="InterPro" id="IPR000873">
    <property type="entry name" value="AMP-dep_synth/lig_dom"/>
</dbReference>
<evidence type="ECO:0000259" key="3">
    <source>
        <dbReference type="Pfam" id="PF00501"/>
    </source>
</evidence>
<keyword evidence="2" id="KW-0597">Phosphoprotein</keyword>
<keyword evidence="1" id="KW-0596">Phosphopantetheine</keyword>
<evidence type="ECO:0000313" key="4">
    <source>
        <dbReference type="EMBL" id="AIA09910.1"/>
    </source>
</evidence>
<sequence length="197" mass="21603">PKGLIMEHHSVCISQIALSKEVGLDSDTRMLQFASHVFDATVYEVITPMIIGGRTCIPSEHTKFNDLGTFLTEEKVTAALLTPSFLRTLQPSQMPFMKDLIIGGEAISRDVFETYYAKIPHVMNAWGPAETCVIAAVHHFKSAQDVPGTIGRSVGDYTWVVEPGNHNQLAPVGTVGELIVQGPTLLREYLNNPKQNA</sequence>
<accession>A0A059WJF4</accession>
<dbReference type="GO" id="GO:0005737">
    <property type="term" value="C:cytoplasm"/>
    <property type="evidence" value="ECO:0007669"/>
    <property type="project" value="TreeGrafter"/>
</dbReference>
<dbReference type="GO" id="GO:0031177">
    <property type="term" value="F:phosphopantetheine binding"/>
    <property type="evidence" value="ECO:0007669"/>
    <property type="project" value="TreeGrafter"/>
</dbReference>
<feature type="non-terminal residue" evidence="4">
    <location>
        <position position="1"/>
    </location>
</feature>
<evidence type="ECO:0000256" key="2">
    <source>
        <dbReference type="ARBA" id="ARBA00022553"/>
    </source>
</evidence>
<reference evidence="4" key="1">
    <citation type="submission" date="2014-03" db="EMBL/GenBank/DDBJ databases">
        <title>Diversity of nonribosomal peptide synthetase genes in the Antarctic fungus.</title>
        <authorList>
            <person name="Li H."/>
            <person name="Zhu T."/>
        </authorList>
    </citation>
    <scope>NUCLEOTIDE SEQUENCE</scope>
    <source>
        <strain evidence="4">HDN13-430</strain>
    </source>
</reference>
<organism evidence="4">
    <name type="scientific">Simplicillium lamellicola</name>
    <dbReference type="NCBI Taxonomy" id="93593"/>
    <lineage>
        <taxon>Eukaryota</taxon>
        <taxon>Fungi</taxon>
        <taxon>Dikarya</taxon>
        <taxon>Ascomycota</taxon>
        <taxon>Pezizomycotina</taxon>
        <taxon>Sordariomycetes</taxon>
        <taxon>Hypocreomycetidae</taxon>
        <taxon>Hypocreales</taxon>
        <taxon>Cordycipitaceae</taxon>
        <taxon>Simplicillium</taxon>
    </lineage>
</organism>
<dbReference type="EMBL" id="KJ541731">
    <property type="protein sequence ID" value="AIA09910.1"/>
    <property type="molecule type" value="Genomic_DNA"/>
</dbReference>
<dbReference type="InterPro" id="IPR042099">
    <property type="entry name" value="ANL_N_sf"/>
</dbReference>
<dbReference type="Pfam" id="PF00501">
    <property type="entry name" value="AMP-binding"/>
    <property type="match status" value="1"/>
</dbReference>
<dbReference type="GO" id="GO:0044550">
    <property type="term" value="P:secondary metabolite biosynthetic process"/>
    <property type="evidence" value="ECO:0007669"/>
    <property type="project" value="TreeGrafter"/>
</dbReference>
<dbReference type="PANTHER" id="PTHR45527">
    <property type="entry name" value="NONRIBOSOMAL PEPTIDE SYNTHETASE"/>
    <property type="match status" value="1"/>
</dbReference>
<dbReference type="GO" id="GO:0043041">
    <property type="term" value="P:amino acid activation for nonribosomal peptide biosynthetic process"/>
    <property type="evidence" value="ECO:0007669"/>
    <property type="project" value="TreeGrafter"/>
</dbReference>
<dbReference type="AlphaFoldDB" id="A0A059WJF4"/>
<dbReference type="Gene3D" id="3.40.50.12780">
    <property type="entry name" value="N-terminal domain of ligase-like"/>
    <property type="match status" value="1"/>
</dbReference>
<name>A0A059WJF4_9HYPO</name>
<feature type="non-terminal residue" evidence="4">
    <location>
        <position position="197"/>
    </location>
</feature>
<proteinExistence type="predicted"/>
<feature type="domain" description="AMP-dependent synthetase/ligase" evidence="3">
    <location>
        <begin position="1"/>
        <end position="190"/>
    </location>
</feature>
<protein>
    <submittedName>
        <fullName evidence="4">Nonribosomal peptide synthetase</fullName>
    </submittedName>
</protein>
<dbReference type="SUPFAM" id="SSF56801">
    <property type="entry name" value="Acetyl-CoA synthetase-like"/>
    <property type="match status" value="1"/>
</dbReference>
<gene>
    <name evidence="4" type="primary">nrps</name>
</gene>
<dbReference type="PANTHER" id="PTHR45527:SF12">
    <property type="entry name" value="NONRIBOSOMAL PEPTIDE SYNTHETASE IVOA"/>
    <property type="match status" value="1"/>
</dbReference>
<evidence type="ECO:0000256" key="1">
    <source>
        <dbReference type="ARBA" id="ARBA00022450"/>
    </source>
</evidence>